<dbReference type="GO" id="GO:0042910">
    <property type="term" value="F:xenobiotic transmembrane transporter activity"/>
    <property type="evidence" value="ECO:0007669"/>
    <property type="project" value="InterPro"/>
</dbReference>
<keyword evidence="2" id="KW-0813">Transport</keyword>
<dbReference type="InterPro" id="IPR002528">
    <property type="entry name" value="MATE_fam"/>
</dbReference>
<dbReference type="InterPro" id="IPR048279">
    <property type="entry name" value="MdtK-like"/>
</dbReference>
<evidence type="ECO:0000313" key="9">
    <source>
        <dbReference type="Proteomes" id="UP000275473"/>
    </source>
</evidence>
<evidence type="ECO:0000256" key="7">
    <source>
        <dbReference type="SAM" id="Phobius"/>
    </source>
</evidence>
<dbReference type="PANTHER" id="PTHR43549:SF3">
    <property type="entry name" value="MULTIDRUG RESISTANCE PROTEIN YPNP-RELATED"/>
    <property type="match status" value="1"/>
</dbReference>
<reference evidence="8 9" key="1">
    <citation type="journal article" date="2018" name="Int. J. Syst. Evol. Microbiol.">
        <title>Planococcus salinus sp. nov., a moderately halophilic bacterium isolated from a saline-alkali soil.</title>
        <authorList>
            <person name="Gan L."/>
        </authorList>
    </citation>
    <scope>NUCLEOTIDE SEQUENCE [LARGE SCALE GENOMIC DNA]</scope>
    <source>
        <strain evidence="8 9">LCB217</strain>
    </source>
</reference>
<dbReference type="EMBL" id="RIAX01000001">
    <property type="protein sequence ID" value="RNF41293.1"/>
    <property type="molecule type" value="Genomic_DNA"/>
</dbReference>
<dbReference type="GO" id="GO:0005886">
    <property type="term" value="C:plasma membrane"/>
    <property type="evidence" value="ECO:0007669"/>
    <property type="project" value="UniProtKB-SubCell"/>
</dbReference>
<evidence type="ECO:0000256" key="4">
    <source>
        <dbReference type="ARBA" id="ARBA00022692"/>
    </source>
</evidence>
<dbReference type="GO" id="GO:0015297">
    <property type="term" value="F:antiporter activity"/>
    <property type="evidence" value="ECO:0007669"/>
    <property type="project" value="InterPro"/>
</dbReference>
<proteinExistence type="predicted"/>
<name>A0A3M8PCI0_9BACL</name>
<evidence type="ECO:0000313" key="8">
    <source>
        <dbReference type="EMBL" id="RNF41293.1"/>
    </source>
</evidence>
<evidence type="ECO:0000256" key="2">
    <source>
        <dbReference type="ARBA" id="ARBA00022448"/>
    </source>
</evidence>
<protein>
    <submittedName>
        <fullName evidence="8">MATE family efflux transporter</fullName>
    </submittedName>
</protein>
<feature type="transmembrane region" description="Helical" evidence="7">
    <location>
        <begin position="317"/>
        <end position="343"/>
    </location>
</feature>
<feature type="transmembrane region" description="Helical" evidence="7">
    <location>
        <begin position="379"/>
        <end position="400"/>
    </location>
</feature>
<accession>A0A3M8PCI0</accession>
<comment type="subcellular location">
    <subcellularLocation>
        <location evidence="1">Cell membrane</location>
        <topology evidence="1">Multi-pass membrane protein</topology>
    </subcellularLocation>
</comment>
<keyword evidence="3" id="KW-1003">Cell membrane</keyword>
<organism evidence="8 9">
    <name type="scientific">Planococcus salinus</name>
    <dbReference type="NCBI Taxonomy" id="1848460"/>
    <lineage>
        <taxon>Bacteria</taxon>
        <taxon>Bacillati</taxon>
        <taxon>Bacillota</taxon>
        <taxon>Bacilli</taxon>
        <taxon>Bacillales</taxon>
        <taxon>Caryophanaceae</taxon>
        <taxon>Planococcus</taxon>
    </lineage>
</organism>
<dbReference type="Proteomes" id="UP000275473">
    <property type="component" value="Unassembled WGS sequence"/>
</dbReference>
<feature type="transmembrane region" description="Helical" evidence="7">
    <location>
        <begin position="236"/>
        <end position="261"/>
    </location>
</feature>
<dbReference type="Pfam" id="PF01554">
    <property type="entry name" value="MatE"/>
    <property type="match status" value="2"/>
</dbReference>
<feature type="transmembrane region" description="Helical" evidence="7">
    <location>
        <begin position="169"/>
        <end position="190"/>
    </location>
</feature>
<feature type="transmembrane region" description="Helical" evidence="7">
    <location>
        <begin position="281"/>
        <end position="297"/>
    </location>
</feature>
<feature type="transmembrane region" description="Helical" evidence="7">
    <location>
        <begin position="355"/>
        <end position="372"/>
    </location>
</feature>
<evidence type="ECO:0000256" key="6">
    <source>
        <dbReference type="ARBA" id="ARBA00023136"/>
    </source>
</evidence>
<dbReference type="CDD" id="cd13138">
    <property type="entry name" value="MATE_yoeA_like"/>
    <property type="match status" value="1"/>
</dbReference>
<comment type="caution">
    <text evidence="8">The sequence shown here is derived from an EMBL/GenBank/DDBJ whole genome shotgun (WGS) entry which is preliminary data.</text>
</comment>
<feature type="transmembrane region" description="Helical" evidence="7">
    <location>
        <begin position="135"/>
        <end position="157"/>
    </location>
</feature>
<dbReference type="NCBIfam" id="TIGR00797">
    <property type="entry name" value="matE"/>
    <property type="match status" value="1"/>
</dbReference>
<sequence>MAKQHDFTEGNIVRQLFVFSGPIILANLLQISYQFIDSLWVGNLIGADALGAVSISSTIMFTVLSFVIGLNNAALTILSQQKGKKSEEGLKRYLNAFVVLLTGMSVVLSLVGVLLTDWVLQLMGTPAVMMPMASAYLKINFIGILFLFGYNFIGTVLRSVGDSKTPMYFVLIAVLLNAVLDPLFISVFGWGIEGVAYATIFSQGIAFATGAIYTLRKNLVPFTKPHVPAKREVADILKLGIPAGLQMSVIAAGVMAIMSVVASFGPAVVAGYGAAQRLDSLIMLPAQALGTAVNSMAGQNIGAGKWDRVYRITFYGFLYNLTIMLSIATFVVLFAEYGILLFIEETDAVRFGTGYLKMIAFFYPFLGINFILNGTVRAAGAMFQVLILNILSFWVLRYPITYLFSEMFGEEGIAYGIGTSFVISSLFAFLYYRYGKWKDIPSFGEEEEEMEKAHRVR</sequence>
<feature type="transmembrane region" description="Helical" evidence="7">
    <location>
        <begin position="93"/>
        <end position="115"/>
    </location>
</feature>
<gene>
    <name evidence="8" type="ORF">EEX84_02060</name>
</gene>
<evidence type="ECO:0000256" key="3">
    <source>
        <dbReference type="ARBA" id="ARBA00022475"/>
    </source>
</evidence>
<dbReference type="RefSeq" id="WP_123164042.1">
    <property type="nucleotide sequence ID" value="NZ_RIAX01000001.1"/>
</dbReference>
<feature type="transmembrane region" description="Helical" evidence="7">
    <location>
        <begin position="49"/>
        <end position="72"/>
    </location>
</feature>
<keyword evidence="9" id="KW-1185">Reference proteome</keyword>
<keyword evidence="6 7" id="KW-0472">Membrane</keyword>
<dbReference type="AlphaFoldDB" id="A0A3M8PCI0"/>
<keyword evidence="5 7" id="KW-1133">Transmembrane helix</keyword>
<dbReference type="PIRSF" id="PIRSF006603">
    <property type="entry name" value="DinF"/>
    <property type="match status" value="1"/>
</dbReference>
<feature type="transmembrane region" description="Helical" evidence="7">
    <location>
        <begin position="196"/>
        <end position="215"/>
    </location>
</feature>
<feature type="transmembrane region" description="Helical" evidence="7">
    <location>
        <begin position="12"/>
        <end position="29"/>
    </location>
</feature>
<dbReference type="PANTHER" id="PTHR43549">
    <property type="entry name" value="MULTIDRUG RESISTANCE PROTEIN YPNP-RELATED"/>
    <property type="match status" value="1"/>
</dbReference>
<evidence type="ECO:0000256" key="1">
    <source>
        <dbReference type="ARBA" id="ARBA00004651"/>
    </source>
</evidence>
<keyword evidence="4 7" id="KW-0812">Transmembrane</keyword>
<dbReference type="OrthoDB" id="9811110at2"/>
<feature type="transmembrane region" description="Helical" evidence="7">
    <location>
        <begin position="412"/>
        <end position="432"/>
    </location>
</feature>
<dbReference type="InterPro" id="IPR052031">
    <property type="entry name" value="Membrane_Transporter-Flippase"/>
</dbReference>
<evidence type="ECO:0000256" key="5">
    <source>
        <dbReference type="ARBA" id="ARBA00022989"/>
    </source>
</evidence>